<feature type="compositionally biased region" description="Pro residues" evidence="1">
    <location>
        <begin position="528"/>
        <end position="552"/>
    </location>
</feature>
<dbReference type="OrthoDB" id="9945848at2759"/>
<feature type="compositionally biased region" description="Polar residues" evidence="1">
    <location>
        <begin position="1"/>
        <end position="11"/>
    </location>
</feature>
<dbReference type="EMBL" id="JAACNH010000002">
    <property type="protein sequence ID" value="KAG8450902.1"/>
    <property type="molecule type" value="Genomic_DNA"/>
</dbReference>
<dbReference type="PANTHER" id="PTHR35077:SF2">
    <property type="entry name" value="SIMILAR TO AI661453 PROTEIN"/>
    <property type="match status" value="1"/>
</dbReference>
<feature type="region of interest" description="Disordered" evidence="1">
    <location>
        <begin position="1"/>
        <end position="47"/>
    </location>
</feature>
<feature type="compositionally biased region" description="Low complexity" evidence="1">
    <location>
        <begin position="158"/>
        <end position="169"/>
    </location>
</feature>
<dbReference type="PANTHER" id="PTHR35077">
    <property type="entry name" value="SIMILAR TO AI661453 PROTEIN"/>
    <property type="match status" value="1"/>
</dbReference>
<sequence length="1113" mass="120551">MKKNNSVQGTLSKLFGKKNANNNSLYAENPPWMLPQGNKKGSADYHDTIPSSYAFLEDSGTATLRARPGPRVRPMLQFSTSGAEMHAMAVPTPSVPDGFPKNFGNETNPNGSYRKYNSIGDLRSNNYYNDYLDEEIPAPPSVPPPPPPKFAVADSLHDSSFSPTESFPDSPSPPDFIPPTPNTSAPNFLPLSAAPITKPTENQQQQIQNTSKWKSETGLSNLPSDLPIGFPNRVSLNPANFQSKQDQSNSSADTNSSLPRPFKIPPPAPTRTTSIQQQEHMDLQFDNPRKYTMDPPPSPVPSSFNPSVQAKLYSKGQGQNILNDSANKRKSMIIIDTVSTNKGMDSGKLIGNAQNTNADTGSSGSPNQTARFVLLGKGERGNNSSISECQEMSGYNSVKEGLKPKSYISEESNKVAMEAEGSKVPENPIKIPLSPPPMAPPPPPLKVTPNPPPVPPPPPPPAVVPPPPPIVPPAAPPPSILPSAVVSKTPATFVPLPPPAPTFLPPKAHSSQTPPLLIAKATDLNALPAPPIIAPPPPPPPPPPKAPPVPPPLPNLKEIHKKERTIEVRHSQLPLKNANNDQINKVGKIKEELEAILSSPKKDDLKPDYLPSNTLNLADLKLENVGPTSTEICAEAAPSSSDTPLLNIGNALVPSYKPHHIRSASTGNWITESFSSIALKPDPGLSLKVGDNPDTKEAVCPPVTLVNVKSTFENNCTVNHPVSGETVEGSSPMALLMAAKMRSKQGSCTSPLERSNLPKVTVVNGAVASSSGFNYDSAKPNTFVVVPKKENKQNISEGISYLNGTNNSSSFHSMAEQSNSEWMNTDHEKPAVNIQVLDARHSSWELPHNNHTNGAQINIPNNNYGRLQLNYLDQNTTPGNISKNLSGYNISSVPSPSPILGSNEEIDYEIIPPPAEFMNSPDVPKLSLHNMQQKDRFLNYGNENTVSDFGKLSYEHNYKTNHSIFPQTTINNRDKYLDDNHTIGISRDPHKGSLIKKRLYMPEPESSKNYGKTSSSRSTALASYNPMYSHSSSTMAADPRRSNTTSRYMAQGRRASADNRMAPALADIKYKSQNLDRSAPRLNRPNSSYNGMTFTVRPGTRQPISNTYQGGYL</sequence>
<reference evidence="2" key="1">
    <citation type="thesis" date="2020" institute="ProQuest LLC" country="789 East Eisenhower Parkway, Ann Arbor, MI, USA">
        <title>Comparative Genomics and Chromosome Evolution.</title>
        <authorList>
            <person name="Mudd A.B."/>
        </authorList>
    </citation>
    <scope>NUCLEOTIDE SEQUENCE</scope>
    <source>
        <strain evidence="2">Female2</strain>
        <tissue evidence="2">Blood</tissue>
    </source>
</reference>
<feature type="region of interest" description="Disordered" evidence="1">
    <location>
        <begin position="131"/>
        <end position="276"/>
    </location>
</feature>
<feature type="compositionally biased region" description="Polar residues" evidence="1">
    <location>
        <begin position="1102"/>
        <end position="1113"/>
    </location>
</feature>
<gene>
    <name evidence="2" type="ORF">GDO86_003246</name>
</gene>
<evidence type="ECO:0000256" key="1">
    <source>
        <dbReference type="SAM" id="MobiDB-lite"/>
    </source>
</evidence>
<feature type="region of interest" description="Disordered" evidence="1">
    <location>
        <begin position="419"/>
        <end position="467"/>
    </location>
</feature>
<proteinExistence type="predicted"/>
<comment type="caution">
    <text evidence="2">The sequence shown here is derived from an EMBL/GenBank/DDBJ whole genome shotgun (WGS) entry which is preliminary data.</text>
</comment>
<evidence type="ECO:0000313" key="3">
    <source>
        <dbReference type="Proteomes" id="UP000812440"/>
    </source>
</evidence>
<feature type="compositionally biased region" description="Pro residues" evidence="1">
    <location>
        <begin position="137"/>
        <end position="149"/>
    </location>
</feature>
<feature type="region of interest" description="Disordered" evidence="1">
    <location>
        <begin position="527"/>
        <end position="552"/>
    </location>
</feature>
<dbReference type="Proteomes" id="UP000812440">
    <property type="component" value="Chromosome 2"/>
</dbReference>
<protein>
    <submittedName>
        <fullName evidence="2">Uncharacterized protein</fullName>
    </submittedName>
</protein>
<accession>A0A8T2K2P7</accession>
<feature type="compositionally biased region" description="Pro residues" evidence="1">
    <location>
        <begin position="433"/>
        <end position="467"/>
    </location>
</feature>
<keyword evidence="3" id="KW-1185">Reference proteome</keyword>
<organism evidence="2 3">
    <name type="scientific">Hymenochirus boettgeri</name>
    <name type="common">Congo dwarf clawed frog</name>
    <dbReference type="NCBI Taxonomy" id="247094"/>
    <lineage>
        <taxon>Eukaryota</taxon>
        <taxon>Metazoa</taxon>
        <taxon>Chordata</taxon>
        <taxon>Craniata</taxon>
        <taxon>Vertebrata</taxon>
        <taxon>Euteleostomi</taxon>
        <taxon>Amphibia</taxon>
        <taxon>Batrachia</taxon>
        <taxon>Anura</taxon>
        <taxon>Pipoidea</taxon>
        <taxon>Pipidae</taxon>
        <taxon>Pipinae</taxon>
        <taxon>Hymenochirus</taxon>
    </lineage>
</organism>
<feature type="compositionally biased region" description="Pro residues" evidence="1">
    <location>
        <begin position="170"/>
        <end position="181"/>
    </location>
</feature>
<feature type="compositionally biased region" description="Polar residues" evidence="1">
    <location>
        <begin position="234"/>
        <end position="258"/>
    </location>
</feature>
<dbReference type="AlphaFoldDB" id="A0A8T2K2P7"/>
<feature type="compositionally biased region" description="Polar residues" evidence="1">
    <location>
        <begin position="199"/>
        <end position="223"/>
    </location>
</feature>
<evidence type="ECO:0000313" key="2">
    <source>
        <dbReference type="EMBL" id="KAG8450902.1"/>
    </source>
</evidence>
<feature type="compositionally biased region" description="Polar residues" evidence="1">
    <location>
        <begin position="1084"/>
        <end position="1093"/>
    </location>
</feature>
<name>A0A8T2K2P7_9PIPI</name>
<feature type="region of interest" description="Disordered" evidence="1">
    <location>
        <begin position="1076"/>
        <end position="1113"/>
    </location>
</feature>